<organism evidence="3 4">
    <name type="scientific">Alkalibacter saccharofermentans DSM 14828</name>
    <dbReference type="NCBI Taxonomy" id="1120975"/>
    <lineage>
        <taxon>Bacteria</taxon>
        <taxon>Bacillati</taxon>
        <taxon>Bacillota</taxon>
        <taxon>Clostridia</taxon>
        <taxon>Eubacteriales</taxon>
        <taxon>Eubacteriaceae</taxon>
        <taxon>Alkalibacter</taxon>
    </lineage>
</organism>
<dbReference type="OrthoDB" id="9758751at2"/>
<accession>A0A1M4U7J9</accession>
<dbReference type="InterPro" id="IPR027417">
    <property type="entry name" value="P-loop_NTPase"/>
</dbReference>
<dbReference type="Gene3D" id="3.40.50.300">
    <property type="entry name" value="P-loop containing nucleotide triphosphate hydrolases"/>
    <property type="match status" value="2"/>
</dbReference>
<dbReference type="RefSeq" id="WP_073269667.1">
    <property type="nucleotide sequence ID" value="NZ_FQTU01000003.1"/>
</dbReference>
<name>A0A1M4U7J9_9FIRM</name>
<reference evidence="3 4" key="1">
    <citation type="submission" date="2016-11" db="EMBL/GenBank/DDBJ databases">
        <authorList>
            <person name="Jaros S."/>
            <person name="Januszkiewicz K."/>
            <person name="Wedrychowicz H."/>
        </authorList>
    </citation>
    <scope>NUCLEOTIDE SEQUENCE [LARGE SCALE GENOMIC DNA]</scope>
    <source>
        <strain evidence="3 4">DSM 14828</strain>
    </source>
</reference>
<sequence>MQDYEKMGVFYIGKEYDVEKASISDELVLYKSKDLTTHAVIIGMTGSGKTGLGIGLLEEAAIDNIPVIAIDPKGDLGNMALTFPDLKPEDFAPWINETEAENKGMSVAEYSVYQADMWRKGLSEWNQNEERIKMLKQSADVEVYTPGSSAGKSVSVLSSLKCPNMKVKEDSDAYREKIHTTVTSLLAILGMESDPLSSKEYILLSNIIEDQWSLNRDLRMEDLITSIQKPPIQKVGVIDIENFYPGKDRFDFAMKINNLMASPSFKAWMEGEELDVDKFMYDEKGKPKISVFSIAHLQDKERMFFVTMLLNEIVAWTRSQPGTGSLRAILYMDEVFGYLPPTANPPSKAPLLTLLKQARAFGLGLVLSTQNPVDLDYKALSNAGTWFIGRLQTERDKARVIDGLEGAAAGGNFDKKKTERILSGLGQRVFYLHSVHRDEPSIFTTRWVLSYLAGPMTRKQLKLLTGEKSVLNDQYQAQRLNENKVNETKQPTILSRPVLPPGIEQLYLPEENIAGEKTVYKPFVLGVADVNYVSAKYNINTSRRFSLLSEISEGPIALEWRNSEDLKYELNELMKQPNEDSSYMVLPALASDSKIYGKWKQMLEQFLRNECQLELLYSPTLKVISNPEEDERDFKIRLQHLMHEGRDKAVEDLKKKYQAKIDVLDDRQRRARQTLEKQNAMANQRKMEAAVSAGTALLGSLFGKKALTATSISKVGTAVKSTGRALKSEGVDQARETLISVEEKLRELEKELEVEVEKISNIYDLQLEKLEKVVIKTAGGNINTHYVGLAWKPV</sequence>
<dbReference type="AlphaFoldDB" id="A0A1M4U7J9"/>
<dbReference type="SUPFAM" id="SSF52540">
    <property type="entry name" value="P-loop containing nucleoside triphosphate hydrolases"/>
    <property type="match status" value="1"/>
</dbReference>
<dbReference type="PANTHER" id="PTHR30121">
    <property type="entry name" value="UNCHARACTERIZED PROTEIN YJGR-RELATED"/>
    <property type="match status" value="1"/>
</dbReference>
<dbReference type="PANTHER" id="PTHR30121:SF6">
    <property type="entry name" value="SLR6007 PROTEIN"/>
    <property type="match status" value="1"/>
</dbReference>
<feature type="domain" description="Helicase HerA central" evidence="2">
    <location>
        <begin position="27"/>
        <end position="84"/>
    </location>
</feature>
<dbReference type="Pfam" id="PF01935">
    <property type="entry name" value="DUF87"/>
    <property type="match status" value="1"/>
</dbReference>
<feature type="coiled-coil region" evidence="1">
    <location>
        <begin position="731"/>
        <end position="765"/>
    </location>
</feature>
<evidence type="ECO:0000259" key="2">
    <source>
        <dbReference type="Pfam" id="PF01935"/>
    </source>
</evidence>
<gene>
    <name evidence="3" type="ORF">SAMN02746064_00668</name>
</gene>
<keyword evidence="4" id="KW-1185">Reference proteome</keyword>
<keyword evidence="1" id="KW-0175">Coiled coil</keyword>
<dbReference type="EMBL" id="FQTU01000003">
    <property type="protein sequence ID" value="SHE52624.1"/>
    <property type="molecule type" value="Genomic_DNA"/>
</dbReference>
<dbReference type="InterPro" id="IPR002789">
    <property type="entry name" value="HerA_central"/>
</dbReference>
<protein>
    <submittedName>
        <fullName evidence="3">AAA-like domain-containing protein</fullName>
    </submittedName>
</protein>
<proteinExistence type="predicted"/>
<evidence type="ECO:0000313" key="3">
    <source>
        <dbReference type="EMBL" id="SHE52624.1"/>
    </source>
</evidence>
<dbReference type="InterPro" id="IPR051162">
    <property type="entry name" value="T4SS_component"/>
</dbReference>
<evidence type="ECO:0000313" key="4">
    <source>
        <dbReference type="Proteomes" id="UP000184251"/>
    </source>
</evidence>
<dbReference type="Proteomes" id="UP000184251">
    <property type="component" value="Unassembled WGS sequence"/>
</dbReference>
<evidence type="ECO:0000256" key="1">
    <source>
        <dbReference type="SAM" id="Coils"/>
    </source>
</evidence>